<name>T0EWW5_9LEPT</name>
<feature type="transmembrane region" description="Helical" evidence="2">
    <location>
        <begin position="167"/>
        <end position="185"/>
    </location>
</feature>
<dbReference type="STRING" id="1049789.LEP1GSC050_1561"/>
<evidence type="ECO:0000256" key="2">
    <source>
        <dbReference type="SAM" id="Phobius"/>
    </source>
</evidence>
<evidence type="ECO:0000313" key="3">
    <source>
        <dbReference type="EMBL" id="EQA43375.1"/>
    </source>
</evidence>
<dbReference type="RefSeq" id="WP_020987877.1">
    <property type="nucleotide sequence ID" value="NZ_AHMO02000011.1"/>
</dbReference>
<dbReference type="AlphaFoldDB" id="T0EWW5"/>
<feature type="region of interest" description="Disordered" evidence="1">
    <location>
        <begin position="228"/>
        <end position="248"/>
    </location>
</feature>
<feature type="transmembrane region" description="Helical" evidence="2">
    <location>
        <begin position="16"/>
        <end position="36"/>
    </location>
</feature>
<dbReference type="OrthoDB" id="325866at2"/>
<evidence type="ECO:0000256" key="1">
    <source>
        <dbReference type="SAM" id="MobiDB-lite"/>
    </source>
</evidence>
<keyword evidence="2" id="KW-1133">Transmembrane helix</keyword>
<proteinExistence type="predicted"/>
<protein>
    <submittedName>
        <fullName evidence="3">Uncharacterized protein</fullName>
    </submittedName>
</protein>
<accession>T0EWW5</accession>
<feature type="transmembrane region" description="Helical" evidence="2">
    <location>
        <begin position="118"/>
        <end position="135"/>
    </location>
</feature>
<keyword evidence="4" id="KW-1185">Reference proteome</keyword>
<gene>
    <name evidence="3" type="ORF">LEP1GSC050_1561</name>
</gene>
<keyword evidence="2" id="KW-0812">Transmembrane</keyword>
<feature type="transmembrane region" description="Helical" evidence="2">
    <location>
        <begin position="142"/>
        <end position="161"/>
    </location>
</feature>
<sequence length="248" mass="27042">MVFLVFTSAFLFFKSYNFPFSGVLVLGVALSSSVLVRSGSKRLNPPVLLFPLALFLTSLWDGSSPEDILDLICLSLAGIISCRDISWFRGRSISIFREGVFSLLFASGIIFSYSKEEYSTFLAPGMAVLFLRGILGKKLRTALLSLLLAATTIGFLVSDPTQPSEPSFSKAILLCSAIGILLFYGKEGEGSEKIIFLLSFLLVAASRPGPEFPGYTVGLFFSYLQEETQEPDSEMGGSSLNGRHSYED</sequence>
<reference evidence="3" key="1">
    <citation type="submission" date="2013-05" db="EMBL/GenBank/DDBJ databases">
        <authorList>
            <person name="Harkins D.M."/>
            <person name="Durkin A.S."/>
            <person name="Brinkac L.M."/>
            <person name="Haft D.H."/>
            <person name="Selengut J.D."/>
            <person name="Sanka R."/>
            <person name="DePew J."/>
            <person name="Purushe J."/>
            <person name="Hartskeerl R.A."/>
            <person name="Ahmed A."/>
            <person name="van der Linden H."/>
            <person name="Goris M.G.A."/>
            <person name="Vinetz J.M."/>
            <person name="Sutton G.G."/>
            <person name="Nierman W.C."/>
            <person name="Fouts D.E."/>
        </authorList>
    </citation>
    <scope>NUCLEOTIDE SEQUENCE [LARGE SCALE GENOMIC DNA]</scope>
    <source>
        <strain evidence="3">5399</strain>
    </source>
</reference>
<dbReference type="EMBL" id="AHMO02000011">
    <property type="protein sequence ID" value="EQA43375.1"/>
    <property type="molecule type" value="Genomic_DNA"/>
</dbReference>
<evidence type="ECO:0000313" key="4">
    <source>
        <dbReference type="Proteomes" id="UP000015454"/>
    </source>
</evidence>
<keyword evidence="2" id="KW-0472">Membrane</keyword>
<comment type="caution">
    <text evidence="3">The sequence shown here is derived from an EMBL/GenBank/DDBJ whole genome shotgun (WGS) entry which is preliminary data.</text>
</comment>
<feature type="transmembrane region" description="Helical" evidence="2">
    <location>
        <begin position="95"/>
        <end position="112"/>
    </location>
</feature>
<organism evidence="3 4">
    <name type="scientific">Leptospira broomii serovar Hurstbridge str. 5399</name>
    <dbReference type="NCBI Taxonomy" id="1049789"/>
    <lineage>
        <taxon>Bacteria</taxon>
        <taxon>Pseudomonadati</taxon>
        <taxon>Spirochaetota</taxon>
        <taxon>Spirochaetia</taxon>
        <taxon>Leptospirales</taxon>
        <taxon>Leptospiraceae</taxon>
        <taxon>Leptospira</taxon>
    </lineage>
</organism>
<dbReference type="Proteomes" id="UP000015454">
    <property type="component" value="Unassembled WGS sequence"/>
</dbReference>